<evidence type="ECO:0000256" key="1">
    <source>
        <dbReference type="SAM" id="MobiDB-lite"/>
    </source>
</evidence>
<dbReference type="SUPFAM" id="SSF52540">
    <property type="entry name" value="P-loop containing nucleoside triphosphate hydrolases"/>
    <property type="match status" value="1"/>
</dbReference>
<reference evidence="2 3" key="1">
    <citation type="journal article" date="2022" name="Genome Biol. Evol.">
        <title>Host diet, physiology and behaviors set the stage for Lachnospiraceae cladogenesis.</title>
        <authorList>
            <person name="Vera-Ponce De Leon A."/>
            <person name="Schneider M."/>
            <person name="Jahnes B.C."/>
            <person name="Sadowski V."/>
            <person name="Camuy-Velez L.A."/>
            <person name="Duan J."/>
            <person name="Sabree Z.L."/>
        </authorList>
    </citation>
    <scope>NUCLEOTIDE SEQUENCE [LARGE SCALE GENOMIC DNA]</scope>
    <source>
        <strain evidence="2 3">PAL113</strain>
    </source>
</reference>
<comment type="caution">
    <text evidence="2">The sequence shown here is derived from an EMBL/GenBank/DDBJ whole genome shotgun (WGS) entry which is preliminary data.</text>
</comment>
<evidence type="ECO:0000313" key="2">
    <source>
        <dbReference type="EMBL" id="MCP1103773.1"/>
    </source>
</evidence>
<accession>A0ABT1EDA7</accession>
<dbReference type="Pfam" id="PF13481">
    <property type="entry name" value="AAA_25"/>
    <property type="match status" value="1"/>
</dbReference>
<dbReference type="Gene3D" id="3.40.50.300">
    <property type="entry name" value="P-loop containing nucleotide triphosphate hydrolases"/>
    <property type="match status" value="1"/>
</dbReference>
<organism evidence="2 3">
    <name type="scientific">Aequitasia blattaphilus</name>
    <dbReference type="NCBI Taxonomy" id="2949332"/>
    <lineage>
        <taxon>Bacteria</taxon>
        <taxon>Bacillati</taxon>
        <taxon>Bacillota</taxon>
        <taxon>Clostridia</taxon>
        <taxon>Lachnospirales</taxon>
        <taxon>Lachnospiraceae</taxon>
        <taxon>Aequitasia</taxon>
    </lineage>
</organism>
<feature type="non-terminal residue" evidence="2">
    <location>
        <position position="387"/>
    </location>
</feature>
<dbReference type="InterPro" id="IPR027417">
    <property type="entry name" value="P-loop_NTPase"/>
</dbReference>
<feature type="non-terminal residue" evidence="2">
    <location>
        <position position="1"/>
    </location>
</feature>
<keyword evidence="3" id="KW-1185">Reference proteome</keyword>
<sequence>QNRNPSRLSRMPGVIRNGKKQFIVDINIGKKDWNEWYEWIESVNDDLPEPESLKGVWDDLPELADPLIHGVLRQGHKMLIAGPSKAGKSFSLIELTIGIAEGRTWHGWKCAKGKVMYVNLELDRASCLHRFKDVYKTLGWAPDNLSNIDIWNLRGKSAPMDKLAPKLIRRALKKNYAAIIIDPIYKVITGDENSADQMAAFCNQFDKVCTELGAAVIYCHHHSKGSQGSKKAMDRASGSGVFARDPDAILDLIELQVTEELLKQEENKAVCDACFSFLNERFEDWEDDVSQDAMCSQLQMNDYCKKKLTRPDYQELTKRMEVAVQKNKMKSAWRIEGTLREFPKFEPVNLWFDYPVHRVDKVGSLKDIGPEDETPQWKKAASKRKDP</sequence>
<feature type="region of interest" description="Disordered" evidence="1">
    <location>
        <begin position="364"/>
        <end position="387"/>
    </location>
</feature>
<dbReference type="Proteomes" id="UP001523566">
    <property type="component" value="Unassembled WGS sequence"/>
</dbReference>
<dbReference type="EMBL" id="JAMZFW010000061">
    <property type="protein sequence ID" value="MCP1103773.1"/>
    <property type="molecule type" value="Genomic_DNA"/>
</dbReference>
<gene>
    <name evidence="2" type="ORF">NK125_15370</name>
</gene>
<dbReference type="InterPro" id="IPR038724">
    <property type="entry name" value="RepA"/>
</dbReference>
<protein>
    <submittedName>
        <fullName evidence="2">AAA family ATPase</fullName>
    </submittedName>
</protein>
<name>A0ABT1EDA7_9FIRM</name>
<evidence type="ECO:0000313" key="3">
    <source>
        <dbReference type="Proteomes" id="UP001523566"/>
    </source>
</evidence>
<proteinExistence type="predicted"/>
<dbReference type="CDD" id="cd01125">
    <property type="entry name" value="RepA_RSF1010_like"/>
    <property type="match status" value="1"/>
</dbReference>
<dbReference type="RefSeq" id="WP_262067538.1">
    <property type="nucleotide sequence ID" value="NZ_JAMXOD010000061.1"/>
</dbReference>